<sequence>MADILTIPRKLTERGDLVIIPRSEYEETLRIKKRLLNEEQDTDEAISIFKKEHKEGKLKRASSFSAILGKSKTRN</sequence>
<evidence type="ECO:0000313" key="2">
    <source>
        <dbReference type="Proteomes" id="UP000177171"/>
    </source>
</evidence>
<reference evidence="1 2" key="1">
    <citation type="journal article" date="2016" name="Nat. Commun.">
        <title>Thousands of microbial genomes shed light on interconnected biogeochemical processes in an aquifer system.</title>
        <authorList>
            <person name="Anantharaman K."/>
            <person name="Brown C.T."/>
            <person name="Hug L.A."/>
            <person name="Sharon I."/>
            <person name="Castelle C.J."/>
            <person name="Probst A.J."/>
            <person name="Thomas B.C."/>
            <person name="Singh A."/>
            <person name="Wilkins M.J."/>
            <person name="Karaoz U."/>
            <person name="Brodie E.L."/>
            <person name="Williams K.H."/>
            <person name="Hubbard S.S."/>
            <person name="Banfield J.F."/>
        </authorList>
    </citation>
    <scope>NUCLEOTIDE SEQUENCE [LARGE SCALE GENOMIC DNA]</scope>
</reference>
<proteinExistence type="predicted"/>
<dbReference type="Proteomes" id="UP000177171">
    <property type="component" value="Unassembled WGS sequence"/>
</dbReference>
<accession>A0A1G2LMP1</accession>
<evidence type="ECO:0000313" key="1">
    <source>
        <dbReference type="EMBL" id="OHA12814.1"/>
    </source>
</evidence>
<dbReference type="EMBL" id="MHQY01000039">
    <property type="protein sequence ID" value="OHA12814.1"/>
    <property type="molecule type" value="Genomic_DNA"/>
</dbReference>
<protein>
    <submittedName>
        <fullName evidence="1">Uncharacterized protein</fullName>
    </submittedName>
</protein>
<name>A0A1G2LMP1_9BACT</name>
<gene>
    <name evidence="1" type="ORF">A3G49_03870</name>
</gene>
<organism evidence="1 2">
    <name type="scientific">Candidatus Sungbacteria bacterium RIFCSPLOWO2_12_FULL_41_11</name>
    <dbReference type="NCBI Taxonomy" id="1802286"/>
    <lineage>
        <taxon>Bacteria</taxon>
        <taxon>Candidatus Sungiibacteriota</taxon>
    </lineage>
</organism>
<comment type="caution">
    <text evidence="1">The sequence shown here is derived from an EMBL/GenBank/DDBJ whole genome shotgun (WGS) entry which is preliminary data.</text>
</comment>
<dbReference type="AlphaFoldDB" id="A0A1G2LMP1"/>